<evidence type="ECO:0000259" key="8">
    <source>
        <dbReference type="Pfam" id="PF02384"/>
    </source>
</evidence>
<dbReference type="Pfam" id="PF02384">
    <property type="entry name" value="N6_Mtase"/>
    <property type="match status" value="1"/>
</dbReference>
<dbReference type="Proteomes" id="UP001596058">
    <property type="component" value="Unassembled WGS sequence"/>
</dbReference>
<dbReference type="EMBL" id="JBHSPA010000041">
    <property type="protein sequence ID" value="MFC5828776.1"/>
    <property type="molecule type" value="Genomic_DNA"/>
</dbReference>
<dbReference type="GO" id="GO:0032259">
    <property type="term" value="P:methylation"/>
    <property type="evidence" value="ECO:0007669"/>
    <property type="project" value="UniProtKB-KW"/>
</dbReference>
<evidence type="ECO:0000256" key="3">
    <source>
        <dbReference type="ARBA" id="ARBA00022603"/>
    </source>
</evidence>
<gene>
    <name evidence="10" type="ORF">ACFPZ3_33330</name>
</gene>
<dbReference type="RefSeq" id="WP_379518276.1">
    <property type="nucleotide sequence ID" value="NZ_JBHSPA010000041.1"/>
</dbReference>
<dbReference type="EC" id="2.1.1.72" evidence="2"/>
<comment type="similarity">
    <text evidence="1">Belongs to the N(4)/N(6)-methyltransferase family.</text>
</comment>
<dbReference type="InterPro" id="IPR051537">
    <property type="entry name" value="DNA_Adenine_Mtase"/>
</dbReference>
<dbReference type="PANTHER" id="PTHR42933:SF4">
    <property type="entry name" value="TYPE I RESTRICTION ENZYME ECOKI METHYLASE SUBUNIT"/>
    <property type="match status" value="1"/>
</dbReference>
<evidence type="ECO:0000256" key="6">
    <source>
        <dbReference type="ARBA" id="ARBA00022747"/>
    </source>
</evidence>
<dbReference type="InterPro" id="IPR038333">
    <property type="entry name" value="T1MK-like_N_sf"/>
</dbReference>
<reference evidence="11" key="1">
    <citation type="journal article" date="2019" name="Int. J. Syst. Evol. Microbiol.">
        <title>The Global Catalogue of Microorganisms (GCM) 10K type strain sequencing project: providing services to taxonomists for standard genome sequencing and annotation.</title>
        <authorList>
            <consortium name="The Broad Institute Genomics Platform"/>
            <consortium name="The Broad Institute Genome Sequencing Center for Infectious Disease"/>
            <person name="Wu L."/>
            <person name="Ma J."/>
        </authorList>
    </citation>
    <scope>NUCLEOTIDE SEQUENCE [LARGE SCALE GENOMIC DNA]</scope>
    <source>
        <strain evidence="11">CCUG 53903</strain>
    </source>
</reference>
<evidence type="ECO:0000256" key="2">
    <source>
        <dbReference type="ARBA" id="ARBA00011900"/>
    </source>
</evidence>
<dbReference type="PRINTS" id="PR00507">
    <property type="entry name" value="N12N6MTFRASE"/>
</dbReference>
<evidence type="ECO:0000313" key="10">
    <source>
        <dbReference type="EMBL" id="MFC5828776.1"/>
    </source>
</evidence>
<feature type="domain" description="N6 adenine-specific DNA methyltransferase N-terminal" evidence="9">
    <location>
        <begin position="25"/>
        <end position="138"/>
    </location>
</feature>
<evidence type="ECO:0000256" key="1">
    <source>
        <dbReference type="ARBA" id="ARBA00006594"/>
    </source>
</evidence>
<name>A0ABW1CWG9_9ACTN</name>
<dbReference type="InterPro" id="IPR003356">
    <property type="entry name" value="DNA_methylase_A-5"/>
</dbReference>
<keyword evidence="11" id="KW-1185">Reference proteome</keyword>
<protein>
    <recommendedName>
        <fullName evidence="2">site-specific DNA-methyltransferase (adenine-specific)</fullName>
        <ecNumber evidence="2">2.1.1.72</ecNumber>
    </recommendedName>
</protein>
<evidence type="ECO:0000256" key="4">
    <source>
        <dbReference type="ARBA" id="ARBA00022679"/>
    </source>
</evidence>
<feature type="domain" description="DNA methylase adenine-specific" evidence="8">
    <location>
        <begin position="152"/>
        <end position="447"/>
    </location>
</feature>
<dbReference type="Pfam" id="PF12161">
    <property type="entry name" value="HsdM_N"/>
    <property type="match status" value="1"/>
</dbReference>
<dbReference type="InterPro" id="IPR022749">
    <property type="entry name" value="D12N6_MeTrfase_N"/>
</dbReference>
<keyword evidence="6" id="KW-0680">Restriction system</keyword>
<dbReference type="Gene3D" id="3.40.50.150">
    <property type="entry name" value="Vaccinia Virus protein VP39"/>
    <property type="match status" value="1"/>
</dbReference>
<keyword evidence="3 10" id="KW-0489">Methyltransferase</keyword>
<comment type="caution">
    <text evidence="10">The sequence shown here is derived from an EMBL/GenBank/DDBJ whole genome shotgun (WGS) entry which is preliminary data.</text>
</comment>
<dbReference type="GO" id="GO:0008168">
    <property type="term" value="F:methyltransferase activity"/>
    <property type="evidence" value="ECO:0007669"/>
    <property type="project" value="UniProtKB-KW"/>
</dbReference>
<accession>A0ABW1CWG9</accession>
<evidence type="ECO:0000259" key="9">
    <source>
        <dbReference type="Pfam" id="PF12161"/>
    </source>
</evidence>
<comment type="catalytic activity">
    <reaction evidence="7">
        <text>a 2'-deoxyadenosine in DNA + S-adenosyl-L-methionine = an N(6)-methyl-2'-deoxyadenosine in DNA + S-adenosyl-L-homocysteine + H(+)</text>
        <dbReference type="Rhea" id="RHEA:15197"/>
        <dbReference type="Rhea" id="RHEA-COMP:12418"/>
        <dbReference type="Rhea" id="RHEA-COMP:12419"/>
        <dbReference type="ChEBI" id="CHEBI:15378"/>
        <dbReference type="ChEBI" id="CHEBI:57856"/>
        <dbReference type="ChEBI" id="CHEBI:59789"/>
        <dbReference type="ChEBI" id="CHEBI:90615"/>
        <dbReference type="ChEBI" id="CHEBI:90616"/>
        <dbReference type="EC" id="2.1.1.72"/>
    </reaction>
</comment>
<evidence type="ECO:0000256" key="5">
    <source>
        <dbReference type="ARBA" id="ARBA00022691"/>
    </source>
</evidence>
<keyword evidence="5" id="KW-0949">S-adenosyl-L-methionine</keyword>
<organism evidence="10 11">
    <name type="scientific">Nonomuraea insulae</name>
    <dbReference type="NCBI Taxonomy" id="1616787"/>
    <lineage>
        <taxon>Bacteria</taxon>
        <taxon>Bacillati</taxon>
        <taxon>Actinomycetota</taxon>
        <taxon>Actinomycetes</taxon>
        <taxon>Streptosporangiales</taxon>
        <taxon>Streptosporangiaceae</taxon>
        <taxon>Nonomuraea</taxon>
    </lineage>
</organism>
<dbReference type="Gene3D" id="1.20.1260.30">
    <property type="match status" value="1"/>
</dbReference>
<evidence type="ECO:0000313" key="11">
    <source>
        <dbReference type="Proteomes" id="UP001596058"/>
    </source>
</evidence>
<sequence>MTTTTNAGPLGLESRDTTAHTRSLVDKLWSYCDVLRDAGVPAIDYVEQLTYLLFLKMMDEKEKRAKEKAQRRGKPLPAPILPIGLNWDTLASKKGDQLKKYYEHLLEELGKKSGMFKLIFLGAQNKIQTPSLLERLIHDLIGKIQWSREGVDVKGDAYEELLSRSASDVKSGAGQYFTPRSLIRAMVDCMQPTPDDTIVDPACGTGGFLLAANEYLRREYPAETLNPDQRNRVTRGLAFHGVELVRGTARLAAMNMLSHGVVPDESYEIIEVADTLVTEPSIRATLVLANPPFGQKSAINVLGEGGKVLKDEAVYIDRDFWVTTKNKQLNFVQHIAKLMKIDGRAAVVLPDNVLFEGGAGETIRRRLLKEYDVHTLLRLPTGIFYAGGVKANVLFFERKRPAEGPWTSKLWVYDFRSGENFTLKQRPLRREHLQPFVDAYLPGKARDERVETDRFKSFTYEELLGRDKVNLDITWPRTGGRDDETQQTPEELARSIVADLRVALAQFEALANELSTSDS</sequence>
<dbReference type="PANTHER" id="PTHR42933">
    <property type="entry name" value="SLR6095 PROTEIN"/>
    <property type="match status" value="1"/>
</dbReference>
<dbReference type="SUPFAM" id="SSF53335">
    <property type="entry name" value="S-adenosyl-L-methionine-dependent methyltransferases"/>
    <property type="match status" value="1"/>
</dbReference>
<keyword evidence="4" id="KW-0808">Transferase</keyword>
<dbReference type="InterPro" id="IPR029063">
    <property type="entry name" value="SAM-dependent_MTases_sf"/>
</dbReference>
<proteinExistence type="inferred from homology"/>
<evidence type="ECO:0000256" key="7">
    <source>
        <dbReference type="ARBA" id="ARBA00047942"/>
    </source>
</evidence>